<dbReference type="GO" id="GO:0003677">
    <property type="term" value="F:DNA binding"/>
    <property type="evidence" value="ECO:0007669"/>
    <property type="project" value="InterPro"/>
</dbReference>
<dbReference type="Gene3D" id="1.10.10.60">
    <property type="entry name" value="Homeodomain-like"/>
    <property type="match status" value="1"/>
</dbReference>
<reference evidence="3 4" key="1">
    <citation type="journal article" date="2012" name="Genome Res.">
        <title>Genomic basis of endosymbiont-conferred protection against an insect parasitoid.</title>
        <authorList>
            <person name="Hansen A.K."/>
            <person name="Vorburger C."/>
            <person name="Moran N.A."/>
        </authorList>
    </citation>
    <scope>NUCLEOTIDE SEQUENCE [LARGE SCALE GENOMIC DNA]</scope>
    <source>
        <strain evidence="4">R5.15</strain>
    </source>
</reference>
<accession>G2H0C3</accession>
<dbReference type="GO" id="GO:0004803">
    <property type="term" value="F:transposase activity"/>
    <property type="evidence" value="ECO:0007669"/>
    <property type="project" value="InterPro"/>
</dbReference>
<dbReference type="Pfam" id="PF01527">
    <property type="entry name" value="HTH_Tnp_1"/>
    <property type="match status" value="1"/>
</dbReference>
<comment type="caution">
    <text evidence="3">The sequence shown here is derived from an EMBL/GenBank/DDBJ whole genome shotgun (WGS) entry which is preliminary data.</text>
</comment>
<protein>
    <submittedName>
        <fullName evidence="3">Transposase</fullName>
    </submittedName>
</protein>
<sequence length="103" mass="11806">MKKKHKLPYGAEFKREANQLVTKQGYSVTEAAKAMGVSKNGMRLWVNQLRGELQGKSPLGSSITQEQQKIRELEKKIRRIEEENTILKKASVIEMSDFLNNSR</sequence>
<dbReference type="GO" id="GO:0006313">
    <property type="term" value="P:DNA transposition"/>
    <property type="evidence" value="ECO:0007669"/>
    <property type="project" value="InterPro"/>
</dbReference>
<evidence type="ECO:0000256" key="1">
    <source>
        <dbReference type="ARBA" id="ARBA00009964"/>
    </source>
</evidence>
<organism evidence="3 4">
    <name type="scientific">Candidatus Regiella insecticola 5.15</name>
    <dbReference type="NCBI Taxonomy" id="1005043"/>
    <lineage>
        <taxon>Bacteria</taxon>
        <taxon>Pseudomonadati</taxon>
        <taxon>Pseudomonadota</taxon>
        <taxon>Gammaproteobacteria</taxon>
        <taxon>Enterobacterales</taxon>
        <taxon>Enterobacteriaceae</taxon>
        <taxon>aphid secondary symbionts</taxon>
        <taxon>Candidatus Regiella</taxon>
    </lineage>
</organism>
<feature type="coiled-coil region" evidence="2">
    <location>
        <begin position="63"/>
        <end position="90"/>
    </location>
</feature>
<dbReference type="AlphaFoldDB" id="G2H0C3"/>
<comment type="similarity">
    <text evidence="1">Belongs to the transposase 8 family.</text>
</comment>
<evidence type="ECO:0000256" key="2">
    <source>
        <dbReference type="SAM" id="Coils"/>
    </source>
</evidence>
<name>G2H0C3_9ENTR</name>
<gene>
    <name evidence="3" type="ORF">Rin_00023545</name>
</gene>
<dbReference type="InterPro" id="IPR009057">
    <property type="entry name" value="Homeodomain-like_sf"/>
</dbReference>
<keyword evidence="2" id="KW-0175">Coiled coil</keyword>
<evidence type="ECO:0000313" key="4">
    <source>
        <dbReference type="Proteomes" id="UP000004116"/>
    </source>
</evidence>
<proteinExistence type="inferred from homology"/>
<dbReference type="SUPFAM" id="SSF46689">
    <property type="entry name" value="Homeodomain-like"/>
    <property type="match status" value="1"/>
</dbReference>
<keyword evidence="4" id="KW-1185">Reference proteome</keyword>
<dbReference type="InterPro" id="IPR002514">
    <property type="entry name" value="Transposase_8"/>
</dbReference>
<evidence type="ECO:0000313" key="3">
    <source>
        <dbReference type="EMBL" id="EGY28546.1"/>
    </source>
</evidence>
<dbReference type="Proteomes" id="UP000004116">
    <property type="component" value="Unassembled WGS sequence"/>
</dbReference>
<dbReference type="EMBL" id="AGCA01000359">
    <property type="protein sequence ID" value="EGY28546.1"/>
    <property type="molecule type" value="Genomic_DNA"/>
</dbReference>